<keyword evidence="6 10" id="KW-0482">Metalloprotease</keyword>
<evidence type="ECO:0000256" key="3">
    <source>
        <dbReference type="ARBA" id="ARBA00022729"/>
    </source>
</evidence>
<accession>A0A6P8ZQR0</accession>
<organism evidence="14">
    <name type="scientific">Thrips palmi</name>
    <name type="common">Melon thrips</name>
    <dbReference type="NCBI Taxonomy" id="161013"/>
    <lineage>
        <taxon>Eukaryota</taxon>
        <taxon>Metazoa</taxon>
        <taxon>Ecdysozoa</taxon>
        <taxon>Arthropoda</taxon>
        <taxon>Hexapoda</taxon>
        <taxon>Insecta</taxon>
        <taxon>Pterygota</taxon>
        <taxon>Neoptera</taxon>
        <taxon>Paraneoptera</taxon>
        <taxon>Thysanoptera</taxon>
        <taxon>Terebrantia</taxon>
        <taxon>Thripoidea</taxon>
        <taxon>Thripidae</taxon>
        <taxon>Thrips</taxon>
    </lineage>
</organism>
<dbReference type="InParanoid" id="A0A6P8ZQR0"/>
<dbReference type="OrthoDB" id="6665824at2759"/>
<gene>
    <name evidence="14" type="primary">LOC117648147</name>
</gene>
<feature type="binding site" evidence="10">
    <location>
        <position position="166"/>
    </location>
    <ligand>
        <name>Zn(2+)</name>
        <dbReference type="ChEBI" id="CHEBI:29105"/>
        <note>catalytic</note>
    </ligand>
</feature>
<dbReference type="InterPro" id="IPR006026">
    <property type="entry name" value="Peptidase_Metallo"/>
</dbReference>
<keyword evidence="8" id="KW-1015">Disulfide bond</keyword>
<evidence type="ECO:0000256" key="5">
    <source>
        <dbReference type="ARBA" id="ARBA00022833"/>
    </source>
</evidence>
<feature type="domain" description="Peptidase M12A" evidence="12">
    <location>
        <begin position="62"/>
        <end position="257"/>
    </location>
</feature>
<comment type="cofactor">
    <cofactor evidence="10 11">
        <name>Zn(2+)</name>
        <dbReference type="ChEBI" id="CHEBI:29105"/>
    </cofactor>
    <text evidence="10 11">Binds 1 zinc ion per subunit.</text>
</comment>
<feature type="chain" id="PRO_5028518667" description="Metalloendopeptidase" evidence="11">
    <location>
        <begin position="23"/>
        <end position="264"/>
    </location>
</feature>
<keyword evidence="5 10" id="KW-0862">Zinc</keyword>
<dbReference type="PANTHER" id="PTHR10127">
    <property type="entry name" value="DISCOIDIN, CUB, EGF, LAMININ , AND ZINC METALLOPROTEASE DOMAIN CONTAINING"/>
    <property type="match status" value="1"/>
</dbReference>
<dbReference type="RefSeq" id="XP_034246289.1">
    <property type="nucleotide sequence ID" value="XM_034390398.1"/>
</dbReference>
<name>A0A6P8ZQR0_THRPL</name>
<dbReference type="InterPro" id="IPR024079">
    <property type="entry name" value="MetalloPept_cat_dom_sf"/>
</dbReference>
<keyword evidence="9" id="KW-0325">Glycoprotein</keyword>
<evidence type="ECO:0000256" key="1">
    <source>
        <dbReference type="ARBA" id="ARBA00022670"/>
    </source>
</evidence>
<feature type="binding site" evidence="10">
    <location>
        <position position="156"/>
    </location>
    <ligand>
        <name>Zn(2+)</name>
        <dbReference type="ChEBI" id="CHEBI:29105"/>
        <note>catalytic</note>
    </ligand>
</feature>
<dbReference type="GO" id="GO:0006508">
    <property type="term" value="P:proteolysis"/>
    <property type="evidence" value="ECO:0007669"/>
    <property type="project" value="UniProtKB-KW"/>
</dbReference>
<evidence type="ECO:0000256" key="9">
    <source>
        <dbReference type="ARBA" id="ARBA00023180"/>
    </source>
</evidence>
<keyword evidence="3 11" id="KW-0732">Signal</keyword>
<evidence type="ECO:0000256" key="6">
    <source>
        <dbReference type="ARBA" id="ARBA00023049"/>
    </source>
</evidence>
<dbReference type="Proteomes" id="UP000515158">
    <property type="component" value="Unplaced"/>
</dbReference>
<dbReference type="GO" id="GO:0008270">
    <property type="term" value="F:zinc ion binding"/>
    <property type="evidence" value="ECO:0007669"/>
    <property type="project" value="UniProtKB-UniRule"/>
</dbReference>
<dbReference type="PANTHER" id="PTHR10127:SF780">
    <property type="entry name" value="METALLOENDOPEPTIDASE"/>
    <property type="match status" value="1"/>
</dbReference>
<dbReference type="AlphaFoldDB" id="A0A6P8ZQR0"/>
<evidence type="ECO:0000256" key="4">
    <source>
        <dbReference type="ARBA" id="ARBA00022801"/>
    </source>
</evidence>
<evidence type="ECO:0000313" key="13">
    <source>
        <dbReference type="Proteomes" id="UP000515158"/>
    </source>
</evidence>
<protein>
    <recommendedName>
        <fullName evidence="11">Metalloendopeptidase</fullName>
        <ecNumber evidence="11">3.4.24.-</ecNumber>
    </recommendedName>
</protein>
<keyword evidence="4 10" id="KW-0378">Hydrolase</keyword>
<dbReference type="Pfam" id="PF01400">
    <property type="entry name" value="Astacin"/>
    <property type="match status" value="1"/>
</dbReference>
<reference evidence="14" key="1">
    <citation type="submission" date="2025-08" db="UniProtKB">
        <authorList>
            <consortium name="RefSeq"/>
        </authorList>
    </citation>
    <scope>IDENTIFICATION</scope>
    <source>
        <tissue evidence="14">Total insect</tissue>
    </source>
</reference>
<dbReference type="CDD" id="cd04280">
    <property type="entry name" value="ZnMc_astacin_like"/>
    <property type="match status" value="1"/>
</dbReference>
<keyword evidence="13" id="KW-1185">Reference proteome</keyword>
<dbReference type="GO" id="GO:0004222">
    <property type="term" value="F:metalloendopeptidase activity"/>
    <property type="evidence" value="ECO:0007669"/>
    <property type="project" value="UniProtKB-UniRule"/>
</dbReference>
<evidence type="ECO:0000256" key="11">
    <source>
        <dbReference type="RuleBase" id="RU361183"/>
    </source>
</evidence>
<dbReference type="InterPro" id="IPR001506">
    <property type="entry name" value="Peptidase_M12A"/>
</dbReference>
<sequence>MVPMLLLLPVALGLSVPSGGVSELVTNSLHHGSGNDESSAKGEQGSFFEGDIVLPPEGLGRNGLTDLRLRWPNAIVPYRIEGSFTQAERNLIGRAIMDYSRNTCIRIVPKRPRDTDYVAVINSKSGCFSALGRRGGRQELNLASGCFGGKRGTPAHEFMHAIGFTHEQNRADRDNYVTINWENIEPGKINNFEKNTATSGYGVRYDFGSVMHYTLTAFSKNGRQTITPKVQTNAVIGQRDGLSSGDIAKLNAMYHCNREDEIED</sequence>
<dbReference type="SUPFAM" id="SSF55486">
    <property type="entry name" value="Metalloproteases ('zincins'), catalytic domain"/>
    <property type="match status" value="1"/>
</dbReference>
<evidence type="ECO:0000259" key="12">
    <source>
        <dbReference type="PROSITE" id="PS51864"/>
    </source>
</evidence>
<evidence type="ECO:0000313" key="14">
    <source>
        <dbReference type="RefSeq" id="XP_034246289.1"/>
    </source>
</evidence>
<feature type="binding site" evidence="10">
    <location>
        <position position="160"/>
    </location>
    <ligand>
        <name>Zn(2+)</name>
        <dbReference type="ChEBI" id="CHEBI:29105"/>
        <note>catalytic</note>
    </ligand>
</feature>
<keyword evidence="1 10" id="KW-0645">Protease</keyword>
<dbReference type="EC" id="3.4.24.-" evidence="11"/>
<dbReference type="InterPro" id="IPR034035">
    <property type="entry name" value="Astacin-like_dom"/>
</dbReference>
<dbReference type="PROSITE" id="PS51864">
    <property type="entry name" value="ASTACIN"/>
    <property type="match status" value="1"/>
</dbReference>
<dbReference type="SMART" id="SM00235">
    <property type="entry name" value="ZnMc"/>
    <property type="match status" value="1"/>
</dbReference>
<keyword evidence="7" id="KW-0865">Zymogen</keyword>
<feature type="signal peptide" evidence="11">
    <location>
        <begin position="1"/>
        <end position="22"/>
    </location>
</feature>
<dbReference type="GeneID" id="117648147"/>
<dbReference type="Gene3D" id="3.40.390.10">
    <property type="entry name" value="Collagenase (Catalytic Domain)"/>
    <property type="match status" value="1"/>
</dbReference>
<evidence type="ECO:0000256" key="8">
    <source>
        <dbReference type="ARBA" id="ARBA00023157"/>
    </source>
</evidence>
<feature type="active site" evidence="10">
    <location>
        <position position="157"/>
    </location>
</feature>
<evidence type="ECO:0000256" key="2">
    <source>
        <dbReference type="ARBA" id="ARBA00022723"/>
    </source>
</evidence>
<comment type="caution">
    <text evidence="10">Lacks conserved residue(s) required for the propagation of feature annotation.</text>
</comment>
<dbReference type="PRINTS" id="PR00480">
    <property type="entry name" value="ASTACIN"/>
</dbReference>
<proteinExistence type="predicted"/>
<evidence type="ECO:0000256" key="7">
    <source>
        <dbReference type="ARBA" id="ARBA00023145"/>
    </source>
</evidence>
<dbReference type="KEGG" id="tpal:117648147"/>
<dbReference type="FunFam" id="3.40.390.10:FF:000015">
    <property type="entry name" value="Meprin A subunit"/>
    <property type="match status" value="1"/>
</dbReference>
<keyword evidence="2 10" id="KW-0479">Metal-binding</keyword>
<evidence type="ECO:0000256" key="10">
    <source>
        <dbReference type="PROSITE-ProRule" id="PRU01211"/>
    </source>
</evidence>